<protein>
    <submittedName>
        <fullName evidence="4">Bacteriocin biosynthesis protein</fullName>
    </submittedName>
</protein>
<evidence type="ECO:0000313" key="4">
    <source>
        <dbReference type="EMBL" id="OOC55901.1"/>
    </source>
</evidence>
<evidence type="ECO:0000259" key="3">
    <source>
        <dbReference type="Pfam" id="PF14028"/>
    </source>
</evidence>
<feature type="compositionally biased region" description="Basic and acidic residues" evidence="1">
    <location>
        <begin position="332"/>
        <end position="342"/>
    </location>
</feature>
<dbReference type="InterPro" id="IPR023809">
    <property type="entry name" value="Thiopep_bacteriocin_synth_dom"/>
</dbReference>
<dbReference type="RefSeq" id="WP_077692333.1">
    <property type="nucleotide sequence ID" value="NZ_MCOK01000001.1"/>
</dbReference>
<gene>
    <name evidence="4" type="ORF">NOSIN_20390</name>
</gene>
<dbReference type="Pfam" id="PF00881">
    <property type="entry name" value="Nitroreductase"/>
    <property type="match status" value="1"/>
</dbReference>
<dbReference type="SUPFAM" id="SSF55469">
    <property type="entry name" value="FMN-dependent nitroreductase-like"/>
    <property type="match status" value="1"/>
</dbReference>
<feature type="domain" description="Nitroreductase" evidence="2">
    <location>
        <begin position="387"/>
        <end position="566"/>
    </location>
</feature>
<accession>A0A1V3C540</accession>
<dbReference type="InterPro" id="IPR020051">
    <property type="entry name" value="SagB-type_dehydrogenase"/>
</dbReference>
<dbReference type="STRING" id="501010.NOSIN_20390"/>
<dbReference type="Pfam" id="PF14028">
    <property type="entry name" value="Lant_dehydr_C"/>
    <property type="match status" value="1"/>
</dbReference>
<dbReference type="InterPro" id="IPR029479">
    <property type="entry name" value="Nitroreductase"/>
</dbReference>
<feature type="domain" description="Thiopeptide-type bacteriocin biosynthesis" evidence="3">
    <location>
        <begin position="8"/>
        <end position="294"/>
    </location>
</feature>
<dbReference type="InterPro" id="IPR000415">
    <property type="entry name" value="Nitroreductase-like"/>
</dbReference>
<proteinExistence type="predicted"/>
<dbReference type="CDD" id="cd02142">
    <property type="entry name" value="McbC_SagB-like_oxidoreductase"/>
    <property type="match status" value="1"/>
</dbReference>
<evidence type="ECO:0000259" key="2">
    <source>
        <dbReference type="Pfam" id="PF00881"/>
    </source>
</evidence>
<dbReference type="InterPro" id="IPR052544">
    <property type="entry name" value="Bacteriocin_Proc_Enz"/>
</dbReference>
<evidence type="ECO:0000256" key="1">
    <source>
        <dbReference type="SAM" id="MobiDB-lite"/>
    </source>
</evidence>
<dbReference type="AlphaFoldDB" id="A0A1V3C540"/>
<dbReference type="NCBIfam" id="TIGR03891">
    <property type="entry name" value="thiopep_ocin"/>
    <property type="match status" value="2"/>
</dbReference>
<name>A0A1V3C540_9ACTN</name>
<dbReference type="NCBIfam" id="TIGR03605">
    <property type="entry name" value="antibiot_sagB"/>
    <property type="match status" value="1"/>
</dbReference>
<feature type="region of interest" description="Disordered" evidence="1">
    <location>
        <begin position="400"/>
        <end position="424"/>
    </location>
</feature>
<reference evidence="5" key="1">
    <citation type="submission" date="2016-08" db="EMBL/GenBank/DDBJ databases">
        <authorList>
            <person name="Tokovenko B."/>
            <person name="Kalinowski J."/>
        </authorList>
    </citation>
    <scope>NUCLEOTIDE SEQUENCE [LARGE SCALE GENOMIC DNA]</scope>
    <source>
        <strain evidence="5">UTMC102</strain>
    </source>
</reference>
<organism evidence="4 5">
    <name type="scientific">Nocardiopsis sinuspersici</name>
    <dbReference type="NCBI Taxonomy" id="501010"/>
    <lineage>
        <taxon>Bacteria</taxon>
        <taxon>Bacillati</taxon>
        <taxon>Actinomycetota</taxon>
        <taxon>Actinomycetes</taxon>
        <taxon>Streptosporangiales</taxon>
        <taxon>Nocardiopsidaceae</taxon>
        <taxon>Nocardiopsis</taxon>
    </lineage>
</organism>
<dbReference type="OrthoDB" id="3607295at2"/>
<feature type="region of interest" description="Disordered" evidence="1">
    <location>
        <begin position="329"/>
        <end position="350"/>
    </location>
</feature>
<comment type="caution">
    <text evidence="4">The sequence shown here is derived from an EMBL/GenBank/DDBJ whole genome shotgun (WGS) entry which is preliminary data.</text>
</comment>
<dbReference type="Proteomes" id="UP000189004">
    <property type="component" value="Unassembled WGS sequence"/>
</dbReference>
<dbReference type="GO" id="GO:0016491">
    <property type="term" value="F:oxidoreductase activity"/>
    <property type="evidence" value="ECO:0007669"/>
    <property type="project" value="InterPro"/>
</dbReference>
<dbReference type="EMBL" id="MCOK01000001">
    <property type="protein sequence ID" value="OOC55901.1"/>
    <property type="molecule type" value="Genomic_DNA"/>
</dbReference>
<dbReference type="PANTHER" id="PTHR43745">
    <property type="entry name" value="NITROREDUCTASE MJ1384-RELATED"/>
    <property type="match status" value="1"/>
</dbReference>
<evidence type="ECO:0000313" key="5">
    <source>
        <dbReference type="Proteomes" id="UP000189004"/>
    </source>
</evidence>
<sequence>MTRTWSAVYVHLHREREHLDAFLLDHLAPRAEELVARGRAKAWFFLRYWDGGPHLRVRFLDADADAVDAFSEHMRAAAAETADDAVALDSAAYYANLPQADPGRWHGDGDVVGAVYEPETGRYGGPEALEVCEDFFCVSSAIALAVLRSAPQPHQRQAVAADLASLAFSVLGFSDVEAVRQARGYHAAWDYSAEVARGDGRAREEAEHLFHSSPSRWLQRRTQLERLVSADGSSTHHLWHRALGETVAKLRRLHAEQPLTNALTRIVWSLLHMHHNRIGLDIDDERRIAWLLSLSYPRWEPAGDFFAPGVASPDRAYAEASKYRTATIGGEHLPRPVPHEEGLSPASAPSHAGLPVVGLPAPGPLTAPVGDVLDQRYSTHGDYGSRMSLADLSSLLGHAAGVSRARSGEPGRRRPPRNHPSPGAAYATQVWVVARHVEGLDRGTYRYRAEEHALVRADGAAAADRLAELSPFLRGSADGRPGAVADTVGALLVLVGDLGRLREGYGQRALRLLLQEAGHVAQNLSLCATALGLRSLVVSGFADDAVNARLHLDGVDRIALTLLPVGSKPSPA</sequence>
<keyword evidence="5" id="KW-1185">Reference proteome</keyword>
<dbReference type="Gene3D" id="3.40.109.10">
    <property type="entry name" value="NADH Oxidase"/>
    <property type="match status" value="1"/>
</dbReference>
<dbReference type="PANTHER" id="PTHR43745:SF2">
    <property type="entry name" value="NITROREDUCTASE MJ1384-RELATED"/>
    <property type="match status" value="1"/>
</dbReference>